<dbReference type="EMBL" id="BANC01000125">
    <property type="protein sequence ID" value="GAN81941.1"/>
    <property type="molecule type" value="Genomic_DNA"/>
</dbReference>
<evidence type="ECO:0000313" key="1">
    <source>
        <dbReference type="EMBL" id="GAN81941.1"/>
    </source>
</evidence>
<dbReference type="SUPFAM" id="SSF141371">
    <property type="entry name" value="PilZ domain-like"/>
    <property type="match status" value="1"/>
</dbReference>
<organism evidence="1 2">
    <name type="scientific">Acidocella aminolytica 101 = DSM 11237</name>
    <dbReference type="NCBI Taxonomy" id="1120923"/>
    <lineage>
        <taxon>Bacteria</taxon>
        <taxon>Pseudomonadati</taxon>
        <taxon>Pseudomonadota</taxon>
        <taxon>Alphaproteobacteria</taxon>
        <taxon>Acetobacterales</taxon>
        <taxon>Acidocellaceae</taxon>
        <taxon>Acidocella</taxon>
    </lineage>
</organism>
<dbReference type="RefSeq" id="WP_048880323.1">
    <property type="nucleotide sequence ID" value="NZ_BANC01000125.1"/>
</dbReference>
<keyword evidence="2" id="KW-1185">Reference proteome</keyword>
<evidence type="ECO:0008006" key="3">
    <source>
        <dbReference type="Google" id="ProtNLM"/>
    </source>
</evidence>
<protein>
    <recommendedName>
        <fullName evidence="3">PilZ domain-containing protein</fullName>
    </recommendedName>
</protein>
<reference evidence="1 2" key="1">
    <citation type="submission" date="2012-11" db="EMBL/GenBank/DDBJ databases">
        <title>Whole genome sequence of Acidocella aminolytica 101 = DSM 11237.</title>
        <authorList>
            <person name="Azuma Y."/>
            <person name="Higashiura N."/>
            <person name="Hirakawa H."/>
            <person name="Matsushita K."/>
        </authorList>
    </citation>
    <scope>NUCLEOTIDE SEQUENCE [LARGE SCALE GENOMIC DNA]</scope>
    <source>
        <strain evidence="2">101 / DSM 11237</strain>
    </source>
</reference>
<gene>
    <name evidence="1" type="ORF">Aam_127_020</name>
</gene>
<dbReference type="Proteomes" id="UP000032668">
    <property type="component" value="Unassembled WGS sequence"/>
</dbReference>
<accession>A0A0D6PKG9</accession>
<comment type="caution">
    <text evidence="1">The sequence shown here is derived from an EMBL/GenBank/DDBJ whole genome shotgun (WGS) entry which is preliminary data.</text>
</comment>
<dbReference type="AlphaFoldDB" id="A0A0D6PKG9"/>
<name>A0A0D6PKG9_9PROT</name>
<evidence type="ECO:0000313" key="2">
    <source>
        <dbReference type="Proteomes" id="UP000032668"/>
    </source>
</evidence>
<dbReference type="Gene3D" id="2.40.10.220">
    <property type="entry name" value="predicted glycosyltransferase like domains"/>
    <property type="match status" value="1"/>
</dbReference>
<sequence length="96" mass="10567">MNALTPKFDVSRADQRKETRASVLKSAKIVFGGSWGAVVDCLVLNLSAQGAHLETILTVDIPETFCLRFSDGTQLQVRQRWNSGHQIGVEFTDSAM</sequence>
<dbReference type="OrthoDB" id="7210926at2"/>
<proteinExistence type="predicted"/>